<comment type="subcellular location">
    <subcellularLocation>
        <location evidence="1">Membrane</location>
        <topology evidence="1">Multi-pass membrane protein</topology>
    </subcellularLocation>
</comment>
<dbReference type="CDD" id="cd13132">
    <property type="entry name" value="MATE_eukaryotic"/>
    <property type="match status" value="1"/>
</dbReference>
<feature type="transmembrane region" description="Helical" evidence="6">
    <location>
        <begin position="166"/>
        <end position="190"/>
    </location>
</feature>
<feature type="transmembrane region" description="Helical" evidence="6">
    <location>
        <begin position="196"/>
        <end position="217"/>
    </location>
</feature>
<evidence type="ECO:0000256" key="1">
    <source>
        <dbReference type="ARBA" id="ARBA00004141"/>
    </source>
</evidence>
<reference evidence="7 8" key="1">
    <citation type="submission" date="2024-01" db="EMBL/GenBank/DDBJ databases">
        <title>The genomes of 5 underutilized Papilionoideae crops provide insights into root nodulation and disease resistanc.</title>
        <authorList>
            <person name="Yuan L."/>
        </authorList>
    </citation>
    <scope>NUCLEOTIDE SEQUENCE [LARGE SCALE GENOMIC DNA]</scope>
    <source>
        <strain evidence="7">ZHUSHIDOU_FW_LH</strain>
        <tissue evidence="7">Leaf</tissue>
    </source>
</reference>
<dbReference type="GO" id="GO:1990961">
    <property type="term" value="P:xenobiotic detoxification by transmembrane export across the plasma membrane"/>
    <property type="evidence" value="ECO:0007669"/>
    <property type="project" value="InterPro"/>
</dbReference>
<evidence type="ECO:0000256" key="2">
    <source>
        <dbReference type="ARBA" id="ARBA00010199"/>
    </source>
</evidence>
<feature type="transmembrane region" description="Helical" evidence="6">
    <location>
        <begin position="20"/>
        <end position="42"/>
    </location>
</feature>
<protein>
    <recommendedName>
        <fullName evidence="6">Protein DETOXIFICATION</fullName>
    </recommendedName>
    <alternativeName>
        <fullName evidence="6">Multidrug and toxic compound extrusion protein</fullName>
    </alternativeName>
</protein>
<organism evidence="7 8">
    <name type="scientific">Crotalaria pallida</name>
    <name type="common">Smooth rattlebox</name>
    <name type="synonym">Crotalaria striata</name>
    <dbReference type="NCBI Taxonomy" id="3830"/>
    <lineage>
        <taxon>Eukaryota</taxon>
        <taxon>Viridiplantae</taxon>
        <taxon>Streptophyta</taxon>
        <taxon>Embryophyta</taxon>
        <taxon>Tracheophyta</taxon>
        <taxon>Spermatophyta</taxon>
        <taxon>Magnoliopsida</taxon>
        <taxon>eudicotyledons</taxon>
        <taxon>Gunneridae</taxon>
        <taxon>Pentapetalae</taxon>
        <taxon>rosids</taxon>
        <taxon>fabids</taxon>
        <taxon>Fabales</taxon>
        <taxon>Fabaceae</taxon>
        <taxon>Papilionoideae</taxon>
        <taxon>50 kb inversion clade</taxon>
        <taxon>genistoids sensu lato</taxon>
        <taxon>core genistoids</taxon>
        <taxon>Crotalarieae</taxon>
        <taxon>Crotalaria</taxon>
    </lineage>
</organism>
<keyword evidence="8" id="KW-1185">Reference proteome</keyword>
<feature type="transmembrane region" description="Helical" evidence="6">
    <location>
        <begin position="390"/>
        <end position="412"/>
    </location>
</feature>
<dbReference type="InterPro" id="IPR045069">
    <property type="entry name" value="MATE_euk"/>
</dbReference>
<evidence type="ECO:0000256" key="5">
    <source>
        <dbReference type="ARBA" id="ARBA00023136"/>
    </source>
</evidence>
<dbReference type="GO" id="GO:0042910">
    <property type="term" value="F:xenobiotic transmembrane transporter activity"/>
    <property type="evidence" value="ECO:0007669"/>
    <property type="project" value="InterPro"/>
</dbReference>
<dbReference type="GO" id="GO:0015297">
    <property type="term" value="F:antiporter activity"/>
    <property type="evidence" value="ECO:0007669"/>
    <property type="project" value="InterPro"/>
</dbReference>
<feature type="transmembrane region" description="Helical" evidence="6">
    <location>
        <begin position="352"/>
        <end position="369"/>
    </location>
</feature>
<dbReference type="Proteomes" id="UP001372338">
    <property type="component" value="Unassembled WGS sequence"/>
</dbReference>
<keyword evidence="5 6" id="KW-0472">Membrane</keyword>
<proteinExistence type="inferred from homology"/>
<keyword evidence="4 6" id="KW-1133">Transmembrane helix</keyword>
<dbReference type="GO" id="GO:0016020">
    <property type="term" value="C:membrane"/>
    <property type="evidence" value="ECO:0007669"/>
    <property type="project" value="UniProtKB-SubCell"/>
</dbReference>
<gene>
    <name evidence="7" type="ORF">RIF29_06494</name>
</gene>
<feature type="transmembrane region" description="Helical" evidence="6">
    <location>
        <begin position="418"/>
        <end position="439"/>
    </location>
</feature>
<evidence type="ECO:0000313" key="7">
    <source>
        <dbReference type="EMBL" id="KAK7291392.1"/>
    </source>
</evidence>
<comment type="caution">
    <text evidence="7">The sequence shown here is derived from an EMBL/GenBank/DDBJ whole genome shotgun (WGS) entry which is preliminary data.</text>
</comment>
<evidence type="ECO:0000313" key="8">
    <source>
        <dbReference type="Proteomes" id="UP001372338"/>
    </source>
</evidence>
<keyword evidence="3 6" id="KW-0812">Transmembrane</keyword>
<feature type="transmembrane region" description="Helical" evidence="6">
    <location>
        <begin position="274"/>
        <end position="293"/>
    </location>
</feature>
<feature type="transmembrane region" description="Helical" evidence="6">
    <location>
        <begin position="48"/>
        <end position="68"/>
    </location>
</feature>
<accession>A0AAN9PBB5</accession>
<feature type="transmembrane region" description="Helical" evidence="6">
    <location>
        <begin position="238"/>
        <end position="262"/>
    </location>
</feature>
<dbReference type="AlphaFoldDB" id="A0AAN9PBB5"/>
<dbReference type="PANTHER" id="PTHR11206">
    <property type="entry name" value="MULTIDRUG RESISTANCE PROTEIN"/>
    <property type="match status" value="1"/>
</dbReference>
<feature type="transmembrane region" description="Helical" evidence="6">
    <location>
        <begin position="313"/>
        <end position="332"/>
    </location>
</feature>
<sequence>MSIILWRKEIGDEAKKQLWLAGPMVCVSVFQYSLQLISLMFVGHLDELLLAGASLATSFVGVTGYNVMMGLSSALDTFCGQSYGAQQYEMVGIHTQRAMFVIILVTIPVSFIWAYLKPILILIHQDHNISAQAELYARYLIPSLSANSLLRCIVKFLQTQNIVFPMMLATGITTIVHLLACWALVIKFGLGMKGAAIALCISNWFNMIVLALYVKFSSSCKRTWTGFSRESLHDIPQFLKLAFPSAVMVCIEGWTFELMVILSGVLPNPKLETSVLSICLNTSGIFWMIPFGISAAGSTRISNELGAGRPKAAYLAVKVSLFIAFVMGILEFSLLMLIRNVWGRAFTNVHEVLAYVVSLMPILASSAFVDSIQTTFQGIARGCGWQKLGAFVNIGSYYLLGIPAAVVLAFVLHMKAKGLFLGILLALTVQVVLFLLVTIRTNWENEAKKVAIRVHGSDQIVTL</sequence>
<feature type="transmembrane region" description="Helical" evidence="6">
    <location>
        <begin position="98"/>
        <end position="116"/>
    </location>
</feature>
<dbReference type="InterPro" id="IPR002528">
    <property type="entry name" value="MATE_fam"/>
</dbReference>
<dbReference type="NCBIfam" id="TIGR00797">
    <property type="entry name" value="matE"/>
    <property type="match status" value="1"/>
</dbReference>
<comment type="similarity">
    <text evidence="2 6">Belongs to the multi antimicrobial extrusion (MATE) (TC 2.A.66.1) family.</text>
</comment>
<dbReference type="Pfam" id="PF01554">
    <property type="entry name" value="MatE"/>
    <property type="match status" value="2"/>
</dbReference>
<dbReference type="EMBL" id="JAYWIO010000001">
    <property type="protein sequence ID" value="KAK7291392.1"/>
    <property type="molecule type" value="Genomic_DNA"/>
</dbReference>
<evidence type="ECO:0000256" key="4">
    <source>
        <dbReference type="ARBA" id="ARBA00022989"/>
    </source>
</evidence>
<evidence type="ECO:0000256" key="3">
    <source>
        <dbReference type="ARBA" id="ARBA00022692"/>
    </source>
</evidence>
<evidence type="ECO:0000256" key="6">
    <source>
        <dbReference type="RuleBase" id="RU004914"/>
    </source>
</evidence>
<name>A0AAN9PBB5_CROPI</name>